<evidence type="ECO:0000256" key="6">
    <source>
        <dbReference type="SAM" id="Phobius"/>
    </source>
</evidence>
<feature type="signal peptide" evidence="7">
    <location>
        <begin position="1"/>
        <end position="16"/>
    </location>
</feature>
<reference evidence="8" key="1">
    <citation type="journal article" date="2020" name="Stud. Mycol.">
        <title>101 Dothideomycetes genomes: a test case for predicting lifestyles and emergence of pathogens.</title>
        <authorList>
            <person name="Haridas S."/>
            <person name="Albert R."/>
            <person name="Binder M."/>
            <person name="Bloem J."/>
            <person name="Labutti K."/>
            <person name="Salamov A."/>
            <person name="Andreopoulos B."/>
            <person name="Baker S."/>
            <person name="Barry K."/>
            <person name="Bills G."/>
            <person name="Bluhm B."/>
            <person name="Cannon C."/>
            <person name="Castanera R."/>
            <person name="Culley D."/>
            <person name="Daum C."/>
            <person name="Ezra D."/>
            <person name="Gonzalez J."/>
            <person name="Henrissat B."/>
            <person name="Kuo A."/>
            <person name="Liang C."/>
            <person name="Lipzen A."/>
            <person name="Lutzoni F."/>
            <person name="Magnuson J."/>
            <person name="Mondo S."/>
            <person name="Nolan M."/>
            <person name="Ohm R."/>
            <person name="Pangilinan J."/>
            <person name="Park H.-J."/>
            <person name="Ramirez L."/>
            <person name="Alfaro M."/>
            <person name="Sun H."/>
            <person name="Tritt A."/>
            <person name="Yoshinaga Y."/>
            <person name="Zwiers L.-H."/>
            <person name="Turgeon B."/>
            <person name="Goodwin S."/>
            <person name="Spatafora J."/>
            <person name="Crous P."/>
            <person name="Grigoriev I."/>
        </authorList>
    </citation>
    <scope>NUCLEOTIDE SEQUENCE</scope>
    <source>
        <strain evidence="8">CBS 122681</strain>
    </source>
</reference>
<feature type="region of interest" description="Disordered" evidence="5">
    <location>
        <begin position="166"/>
        <end position="206"/>
    </location>
</feature>
<keyword evidence="9" id="KW-1185">Reference proteome</keyword>
<dbReference type="AlphaFoldDB" id="A0A6A6TTV8"/>
<keyword evidence="4 6" id="KW-0472">Membrane</keyword>
<gene>
    <name evidence="8" type="ORF">K491DRAFT_686235</name>
</gene>
<proteinExistence type="predicted"/>
<protein>
    <submittedName>
        <fullName evidence="8">Uncharacterized protein</fullName>
    </submittedName>
</protein>
<dbReference type="Proteomes" id="UP000799324">
    <property type="component" value="Unassembled WGS sequence"/>
</dbReference>
<dbReference type="GO" id="GO:0071944">
    <property type="term" value="C:cell periphery"/>
    <property type="evidence" value="ECO:0007669"/>
    <property type="project" value="UniProtKB-ARBA"/>
</dbReference>
<dbReference type="PANTHER" id="PTHR15549">
    <property type="entry name" value="PAIRED IMMUNOGLOBULIN-LIKE TYPE 2 RECEPTOR"/>
    <property type="match status" value="1"/>
</dbReference>
<dbReference type="EMBL" id="MU004289">
    <property type="protein sequence ID" value="KAF2662348.1"/>
    <property type="molecule type" value="Genomic_DNA"/>
</dbReference>
<feature type="chain" id="PRO_5025373316" evidence="7">
    <location>
        <begin position="17"/>
        <end position="340"/>
    </location>
</feature>
<evidence type="ECO:0000313" key="9">
    <source>
        <dbReference type="Proteomes" id="UP000799324"/>
    </source>
</evidence>
<evidence type="ECO:0000256" key="1">
    <source>
        <dbReference type="ARBA" id="ARBA00004167"/>
    </source>
</evidence>
<keyword evidence="2 6" id="KW-0812">Transmembrane</keyword>
<evidence type="ECO:0000256" key="3">
    <source>
        <dbReference type="ARBA" id="ARBA00022989"/>
    </source>
</evidence>
<feature type="compositionally biased region" description="Low complexity" evidence="5">
    <location>
        <begin position="167"/>
        <end position="199"/>
    </location>
</feature>
<dbReference type="GO" id="GO:0016020">
    <property type="term" value="C:membrane"/>
    <property type="evidence" value="ECO:0007669"/>
    <property type="project" value="UniProtKB-SubCell"/>
</dbReference>
<evidence type="ECO:0000313" key="8">
    <source>
        <dbReference type="EMBL" id="KAF2662348.1"/>
    </source>
</evidence>
<feature type="region of interest" description="Disordered" evidence="5">
    <location>
        <begin position="243"/>
        <end position="276"/>
    </location>
</feature>
<dbReference type="InterPro" id="IPR051694">
    <property type="entry name" value="Immunoregulatory_rcpt-like"/>
</dbReference>
<evidence type="ECO:0000256" key="2">
    <source>
        <dbReference type="ARBA" id="ARBA00022692"/>
    </source>
</evidence>
<feature type="compositionally biased region" description="Pro residues" evidence="5">
    <location>
        <begin position="331"/>
        <end position="340"/>
    </location>
</feature>
<evidence type="ECO:0000256" key="4">
    <source>
        <dbReference type="ARBA" id="ARBA00023136"/>
    </source>
</evidence>
<organism evidence="8 9">
    <name type="scientific">Lophiostoma macrostomum CBS 122681</name>
    <dbReference type="NCBI Taxonomy" id="1314788"/>
    <lineage>
        <taxon>Eukaryota</taxon>
        <taxon>Fungi</taxon>
        <taxon>Dikarya</taxon>
        <taxon>Ascomycota</taxon>
        <taxon>Pezizomycotina</taxon>
        <taxon>Dothideomycetes</taxon>
        <taxon>Pleosporomycetidae</taxon>
        <taxon>Pleosporales</taxon>
        <taxon>Lophiostomataceae</taxon>
        <taxon>Lophiostoma</taxon>
    </lineage>
</organism>
<comment type="subcellular location">
    <subcellularLocation>
        <location evidence="1">Membrane</location>
        <topology evidence="1">Single-pass membrane protein</topology>
    </subcellularLocation>
</comment>
<sequence>MLHLFTISLLTGSLQAAVLTPRAQVVPRQASSTSYAVSTLGYSSVNVESESTTWGAYSYYIDYMWTITTDSYFGFCSSYTPYDYSASSYESGTDTCYLYTTCSEGILYGPSSYSNDCVDSGYKCGTWQLYESWGASDAQQYLFCAYTTENTTTSLFVEKPGARVTEPASSSAITTSSSTPTTTSATPASTSSAPPATSAAGGGGGSSSNTGVIAGSVVGGVAVLAIAGVAIFWIMRRSRNNHHTGAPDQSTYVPGSGVPSYYQPQPEKPADNNMSVMPHYDPHGSVVYAQNSTGSPTGVGGTSPQPPHSPVPLYPEGFRGEMDGTGLPNMRTPPPPHSGY</sequence>
<keyword evidence="3 6" id="KW-1133">Transmembrane helix</keyword>
<accession>A0A6A6TTV8</accession>
<name>A0A6A6TTV8_9PLEO</name>
<keyword evidence="7" id="KW-0732">Signal</keyword>
<feature type="region of interest" description="Disordered" evidence="5">
    <location>
        <begin position="317"/>
        <end position="340"/>
    </location>
</feature>
<feature type="transmembrane region" description="Helical" evidence="6">
    <location>
        <begin position="212"/>
        <end position="234"/>
    </location>
</feature>
<feature type="region of interest" description="Disordered" evidence="5">
    <location>
        <begin position="291"/>
        <end position="310"/>
    </location>
</feature>
<dbReference type="CDD" id="cd12087">
    <property type="entry name" value="TM_EGFR-like"/>
    <property type="match status" value="1"/>
</dbReference>
<evidence type="ECO:0000256" key="7">
    <source>
        <dbReference type="SAM" id="SignalP"/>
    </source>
</evidence>
<evidence type="ECO:0000256" key="5">
    <source>
        <dbReference type="SAM" id="MobiDB-lite"/>
    </source>
</evidence>